<keyword evidence="3" id="KW-1185">Reference proteome</keyword>
<gene>
    <name evidence="2" type="ORF">IMCC3135_06630</name>
</gene>
<reference evidence="2 3" key="1">
    <citation type="submission" date="2016-12" db="EMBL/GenBank/DDBJ databases">
        <authorList>
            <person name="Song W.-J."/>
            <person name="Kurnit D.M."/>
        </authorList>
    </citation>
    <scope>NUCLEOTIDE SEQUENCE [LARGE SCALE GENOMIC DNA]</scope>
    <source>
        <strain evidence="2 3">IMCC3135</strain>
    </source>
</reference>
<keyword evidence="1" id="KW-0175">Coiled coil</keyword>
<dbReference type="RefSeq" id="WP_088916872.1">
    <property type="nucleotide sequence ID" value="NZ_CP018632.1"/>
</dbReference>
<name>A0A2Z2NJY6_9GAMM</name>
<dbReference type="AlphaFoldDB" id="A0A2Z2NJY6"/>
<protein>
    <submittedName>
        <fullName evidence="2">Uncharacterized protein</fullName>
    </submittedName>
</protein>
<accession>A0A2Z2NJY6</accession>
<proteinExistence type="predicted"/>
<feature type="coiled-coil region" evidence="1">
    <location>
        <begin position="101"/>
        <end position="128"/>
    </location>
</feature>
<sequence>MNPIVKVLIAAALFCLALYYGIAFLLGSTNELEESLDVKSLSYIREDDDTSRVKPEIVVAPDEALAGKSDADPGDVPALETAQAPERVVPADSLQADRVHAATAETEIESLEESARQTDSSAKRLKETLNVVEPPPPVRAVDVAFEIPANCDASDVVLAPLSVKYRYESPSIKGESIGELQSFAAEYHRCEGGIFRLSHNPLGREDSTPMLMQRRLDEIKYFFLQHRVPKSALKYPDNS</sequence>
<dbReference type="EMBL" id="CP018632">
    <property type="protein sequence ID" value="ASJ71433.1"/>
    <property type="molecule type" value="Genomic_DNA"/>
</dbReference>
<dbReference type="Proteomes" id="UP000250079">
    <property type="component" value="Chromosome"/>
</dbReference>
<evidence type="ECO:0000256" key="1">
    <source>
        <dbReference type="SAM" id="Coils"/>
    </source>
</evidence>
<evidence type="ECO:0000313" key="2">
    <source>
        <dbReference type="EMBL" id="ASJ71433.1"/>
    </source>
</evidence>
<evidence type="ECO:0000313" key="3">
    <source>
        <dbReference type="Proteomes" id="UP000250079"/>
    </source>
</evidence>
<dbReference type="KEGG" id="gai:IMCC3135_06630"/>
<organism evidence="2 3">
    <name type="scientific">Granulosicoccus antarcticus IMCC3135</name>
    <dbReference type="NCBI Taxonomy" id="1192854"/>
    <lineage>
        <taxon>Bacteria</taxon>
        <taxon>Pseudomonadati</taxon>
        <taxon>Pseudomonadota</taxon>
        <taxon>Gammaproteobacteria</taxon>
        <taxon>Chromatiales</taxon>
        <taxon>Granulosicoccaceae</taxon>
        <taxon>Granulosicoccus</taxon>
    </lineage>
</organism>